<dbReference type="GO" id="GO:0036376">
    <property type="term" value="P:sodium ion export across plasma membrane"/>
    <property type="evidence" value="ECO:0007669"/>
    <property type="project" value="InterPro"/>
</dbReference>
<dbReference type="InterPro" id="IPR013928">
    <property type="entry name" value="Cation/H_antiporter_C"/>
</dbReference>
<feature type="transmembrane region" description="Helical" evidence="12">
    <location>
        <begin position="102"/>
        <end position="125"/>
    </location>
</feature>
<feature type="transmembrane region" description="Helical" evidence="12">
    <location>
        <begin position="323"/>
        <end position="342"/>
    </location>
</feature>
<feature type="transmembrane region" description="Helical" evidence="12">
    <location>
        <begin position="131"/>
        <end position="154"/>
    </location>
</feature>
<evidence type="ECO:0000259" key="13">
    <source>
        <dbReference type="Pfam" id="PF00999"/>
    </source>
</evidence>
<dbReference type="GO" id="GO:0005886">
    <property type="term" value="C:plasma membrane"/>
    <property type="evidence" value="ECO:0007669"/>
    <property type="project" value="InterPro"/>
</dbReference>
<feature type="region of interest" description="Disordered" evidence="11">
    <location>
        <begin position="815"/>
        <end position="956"/>
    </location>
</feature>
<dbReference type="AlphaFoldDB" id="A0AAN7TR67"/>
<evidence type="ECO:0000256" key="7">
    <source>
        <dbReference type="ARBA" id="ARBA00023053"/>
    </source>
</evidence>
<keyword evidence="7" id="KW-0915">Sodium</keyword>
<dbReference type="PANTHER" id="PTHR31382:SF4">
    <property type="entry name" value="NA(+)_H(+) ANTIPORTER"/>
    <property type="match status" value="1"/>
</dbReference>
<dbReference type="Proteomes" id="UP001310890">
    <property type="component" value="Unassembled WGS sequence"/>
</dbReference>
<evidence type="ECO:0008006" key="17">
    <source>
        <dbReference type="Google" id="ProtNLM"/>
    </source>
</evidence>
<feature type="compositionally biased region" description="Basic and acidic residues" evidence="11">
    <location>
        <begin position="623"/>
        <end position="646"/>
    </location>
</feature>
<dbReference type="InterPro" id="IPR004712">
    <property type="entry name" value="Na+/H+_antiporter_fungi"/>
</dbReference>
<feature type="compositionally biased region" description="Basic and acidic residues" evidence="11">
    <location>
        <begin position="859"/>
        <end position="898"/>
    </location>
</feature>
<evidence type="ECO:0000256" key="1">
    <source>
        <dbReference type="ARBA" id="ARBA00004141"/>
    </source>
</evidence>
<comment type="subcellular location">
    <subcellularLocation>
        <location evidence="1">Membrane</location>
        <topology evidence="1">Multi-pass membrane protein</topology>
    </subcellularLocation>
</comment>
<comment type="similarity">
    <text evidence="2">Belongs to the fungal Na(+)/H(+) exchanger family.</text>
</comment>
<dbReference type="Pfam" id="PF08619">
    <property type="entry name" value="Nha1_C"/>
    <property type="match status" value="1"/>
</dbReference>
<feature type="region of interest" description="Disordered" evidence="11">
    <location>
        <begin position="968"/>
        <end position="1126"/>
    </location>
</feature>
<keyword evidence="9 12" id="KW-0472">Membrane</keyword>
<evidence type="ECO:0000259" key="14">
    <source>
        <dbReference type="Pfam" id="PF08619"/>
    </source>
</evidence>
<keyword evidence="6 12" id="KW-1133">Transmembrane helix</keyword>
<evidence type="ECO:0000256" key="3">
    <source>
        <dbReference type="ARBA" id="ARBA00022448"/>
    </source>
</evidence>
<feature type="transmembrane region" description="Helical" evidence="12">
    <location>
        <begin position="205"/>
        <end position="227"/>
    </location>
</feature>
<dbReference type="EMBL" id="JAVRRL010000001">
    <property type="protein sequence ID" value="KAK5118981.1"/>
    <property type="molecule type" value="Genomic_DNA"/>
</dbReference>
<dbReference type="GO" id="GO:0030007">
    <property type="term" value="P:intracellular potassium ion homeostasis"/>
    <property type="evidence" value="ECO:0007669"/>
    <property type="project" value="TreeGrafter"/>
</dbReference>
<evidence type="ECO:0000256" key="9">
    <source>
        <dbReference type="ARBA" id="ARBA00023136"/>
    </source>
</evidence>
<feature type="region of interest" description="Disordered" evidence="11">
    <location>
        <begin position="471"/>
        <end position="712"/>
    </location>
</feature>
<feature type="compositionally biased region" description="Basic and acidic residues" evidence="11">
    <location>
        <begin position="582"/>
        <end position="597"/>
    </location>
</feature>
<evidence type="ECO:0000256" key="5">
    <source>
        <dbReference type="ARBA" id="ARBA00022692"/>
    </source>
</evidence>
<feature type="compositionally biased region" description="Basic and acidic residues" evidence="11">
    <location>
        <begin position="979"/>
        <end position="988"/>
    </location>
</feature>
<feature type="region of interest" description="Disordered" evidence="11">
    <location>
        <begin position="726"/>
        <end position="748"/>
    </location>
</feature>
<evidence type="ECO:0000256" key="11">
    <source>
        <dbReference type="SAM" id="MobiDB-lite"/>
    </source>
</evidence>
<evidence type="ECO:0000256" key="10">
    <source>
        <dbReference type="ARBA" id="ARBA00023201"/>
    </source>
</evidence>
<reference evidence="15" key="1">
    <citation type="submission" date="2023-08" db="EMBL/GenBank/DDBJ databases">
        <title>Black Yeasts Isolated from many extreme environments.</title>
        <authorList>
            <person name="Coleine C."/>
            <person name="Stajich J.E."/>
            <person name="Selbmann L."/>
        </authorList>
    </citation>
    <scope>NUCLEOTIDE SEQUENCE</scope>
    <source>
        <strain evidence="15">CCFEE 5401</strain>
    </source>
</reference>
<keyword evidence="4" id="KW-0050">Antiport</keyword>
<feature type="compositionally biased region" description="Basic and acidic residues" evidence="11">
    <location>
        <begin position="555"/>
        <end position="566"/>
    </location>
</feature>
<evidence type="ECO:0000256" key="6">
    <source>
        <dbReference type="ARBA" id="ARBA00022989"/>
    </source>
</evidence>
<keyword evidence="5 12" id="KW-0812">Transmembrane</keyword>
<feature type="transmembrane region" description="Helical" evidence="12">
    <location>
        <begin position="297"/>
        <end position="317"/>
    </location>
</feature>
<feature type="transmembrane region" description="Helical" evidence="12">
    <location>
        <begin position="363"/>
        <end position="383"/>
    </location>
</feature>
<feature type="transmembrane region" description="Helical" evidence="12">
    <location>
        <begin position="247"/>
        <end position="263"/>
    </location>
</feature>
<feature type="transmembrane region" description="Helical" evidence="12">
    <location>
        <begin position="175"/>
        <end position="193"/>
    </location>
</feature>
<name>A0AAN7TR67_9PEZI</name>
<accession>A0AAN7TR67</accession>
<evidence type="ECO:0000313" key="16">
    <source>
        <dbReference type="Proteomes" id="UP001310890"/>
    </source>
</evidence>
<dbReference type="InterPro" id="IPR006153">
    <property type="entry name" value="Cation/H_exchanger_TM"/>
</dbReference>
<keyword evidence="10" id="KW-0739">Sodium transport</keyword>
<feature type="compositionally biased region" description="Polar residues" evidence="11">
    <location>
        <begin position="900"/>
        <end position="909"/>
    </location>
</feature>
<evidence type="ECO:0000256" key="8">
    <source>
        <dbReference type="ARBA" id="ARBA00023065"/>
    </source>
</evidence>
<proteinExistence type="inferred from homology"/>
<keyword evidence="8" id="KW-0406">Ion transport</keyword>
<dbReference type="GO" id="GO:0015385">
    <property type="term" value="F:sodium:proton antiporter activity"/>
    <property type="evidence" value="ECO:0007669"/>
    <property type="project" value="InterPro"/>
</dbReference>
<feature type="compositionally biased region" description="Basic and acidic residues" evidence="11">
    <location>
        <begin position="824"/>
        <end position="847"/>
    </location>
</feature>
<dbReference type="GO" id="GO:0120029">
    <property type="term" value="P:proton export across plasma membrane"/>
    <property type="evidence" value="ECO:0007669"/>
    <property type="project" value="InterPro"/>
</dbReference>
<feature type="compositionally biased region" description="Acidic residues" evidence="11">
    <location>
        <begin position="672"/>
        <end position="690"/>
    </location>
</feature>
<feature type="domain" description="Cation/H+ exchanger transmembrane" evidence="13">
    <location>
        <begin position="26"/>
        <end position="436"/>
    </location>
</feature>
<keyword evidence="3" id="KW-0813">Transport</keyword>
<feature type="compositionally biased region" description="Basic and acidic residues" evidence="11">
    <location>
        <begin position="1050"/>
        <end position="1072"/>
    </location>
</feature>
<feature type="compositionally biased region" description="Polar residues" evidence="11">
    <location>
        <begin position="1030"/>
        <end position="1044"/>
    </location>
</feature>
<feature type="transmembrane region" description="Helical" evidence="12">
    <location>
        <begin position="413"/>
        <end position="439"/>
    </location>
</feature>
<protein>
    <recommendedName>
        <fullName evidence="17">Na+/H+ antiporter</fullName>
    </recommendedName>
</protein>
<sequence>MVWAQIDINKPHLVYIILGGFTSLFMLCSSVIKERLYIGEATVATLCGIIFGPHAANLINPDSWGNVDQITLEFARIVLVVQCFAVGVELPKAYMERHWRSVVFLLIPVMTFGWLITSLFIWGLFMPSLNWLDSLVVAACVTATDPVLASSVVGKGKFAKRVPKHLRDLLSAESGCNDGMAFPFIYLGLYIMEFRKHPAGVAEHWILYTILYECVFGAVYGVIVGYIARRLIRLAHEKGWVDRESFLVFYFVLALFCAGSGSILGIDDLLVGFACGVGFSNDGWFTEKTEESHVSNVIDLLINLAFFVYFGAIIPWAQFNAHFLNLDVWRLVVLGILVILFRRIPVMMALKPLIPDIKTWREALFAGHFGPIGVGAIFVAILARGELETHFETTTPLAELPAEGFEHWNVIEVIWPITCFLVIVSILIHGSSIAVFTLGKHINTLTLTMSYTQASEGPGWMDRLPRIASRSKSSMSLQRSDSEYEKEEKNYPPGMLPPIGQNGNFLRRQREEDNPSRNQSRASSRTRSRRSKKWDGGQGPGGPISQSAIGPAPRLESDEPFSRSDSETLAAKSDSPPGSQDGKGEKANEDEAERGDSDAGEIFEEGEKTVYEDNDGNVLAVENSKDEDGGEGPEARLKFEKREGRRLMHGKNAVHGHGGPHAEKAPNWYPEEPADEPAEEPAEQSAEEPEKDAAANKKAAPERPGKNWRTGMAKLSTVRGFAALRGKNADVEAKPKQKTDDEKNHSAARAYQYGNTIIVEDEDGEVIKEYQIPAPDKKPFDGSDPGKSGHRLGNMAKMLGVGRGNAKDADAVESNVPIAEEAEADVRPSVKRRETTRKAQEADDARLRFTIGAGGRRMSKAEFIDQIKGMDPKSRAKVVEESDAPEAVKKEARKDAREQASANKGTSGPTVPIVPEDAEAEDDEARQGHRGSQAALHPVTSNEEGELKLVDSNAEEVPFHDVHSELAKLRMSSGAGETAAERRRREALSRSNQADDDSEDDGTARIPPPPAASRGGPSGDYFAGAVNTARGRTTNSKAGASASSPRKGHRGSEQETAAERRRREGALGLREEAESDSDEDGGPRAAPAGATQRQAIRFADQPGSPRAESSGKGRNTTLRWGRDVGR</sequence>
<organism evidence="15 16">
    <name type="scientific">Meristemomyces frigidus</name>
    <dbReference type="NCBI Taxonomy" id="1508187"/>
    <lineage>
        <taxon>Eukaryota</taxon>
        <taxon>Fungi</taxon>
        <taxon>Dikarya</taxon>
        <taxon>Ascomycota</taxon>
        <taxon>Pezizomycotina</taxon>
        <taxon>Dothideomycetes</taxon>
        <taxon>Dothideomycetidae</taxon>
        <taxon>Mycosphaerellales</taxon>
        <taxon>Teratosphaeriaceae</taxon>
        <taxon>Meristemomyces</taxon>
    </lineage>
</organism>
<evidence type="ECO:0000256" key="4">
    <source>
        <dbReference type="ARBA" id="ARBA00022449"/>
    </source>
</evidence>
<gene>
    <name evidence="15" type="ORF">LTR62_000192</name>
</gene>
<dbReference type="Pfam" id="PF00999">
    <property type="entry name" value="Na_H_Exchanger"/>
    <property type="match status" value="1"/>
</dbReference>
<feature type="compositionally biased region" description="Basic and acidic residues" evidence="11">
    <location>
        <begin position="480"/>
        <end position="490"/>
    </location>
</feature>
<feature type="transmembrane region" description="Helical" evidence="12">
    <location>
        <begin position="36"/>
        <end position="54"/>
    </location>
</feature>
<dbReference type="GO" id="GO:0042391">
    <property type="term" value="P:regulation of membrane potential"/>
    <property type="evidence" value="ECO:0007669"/>
    <property type="project" value="InterPro"/>
</dbReference>
<feature type="compositionally biased region" description="Basic and acidic residues" evidence="11">
    <location>
        <begin position="727"/>
        <end position="745"/>
    </location>
</feature>
<evidence type="ECO:0000256" key="12">
    <source>
        <dbReference type="SAM" id="Phobius"/>
    </source>
</evidence>
<comment type="caution">
    <text evidence="15">The sequence shown here is derived from an EMBL/GenBank/DDBJ whole genome shotgun (WGS) entry which is preliminary data.</text>
</comment>
<feature type="transmembrane region" description="Helical" evidence="12">
    <location>
        <begin position="12"/>
        <end position="29"/>
    </location>
</feature>
<evidence type="ECO:0000313" key="15">
    <source>
        <dbReference type="EMBL" id="KAK5118981.1"/>
    </source>
</evidence>
<feature type="region of interest" description="Disordered" evidence="11">
    <location>
        <begin position="771"/>
        <end position="794"/>
    </location>
</feature>
<dbReference type="PANTHER" id="PTHR31382">
    <property type="entry name" value="NA(+)/H(+) ANTIPORTER"/>
    <property type="match status" value="1"/>
</dbReference>
<evidence type="ECO:0000256" key="2">
    <source>
        <dbReference type="ARBA" id="ARBA00005248"/>
    </source>
</evidence>
<feature type="domain" description="Alkali metal cation/H+ antiporter Nha1 C-terminal" evidence="14">
    <location>
        <begin position="460"/>
        <end position="1078"/>
    </location>
</feature>
<feature type="compositionally biased region" description="Basic and acidic residues" evidence="11">
    <location>
        <begin position="691"/>
        <end position="705"/>
    </location>
</feature>